<evidence type="ECO:0000313" key="3">
    <source>
        <dbReference type="Proteomes" id="UP001589683"/>
    </source>
</evidence>
<gene>
    <name evidence="2" type="ORF">ACFFUT_08910</name>
</gene>
<dbReference type="Proteomes" id="UP001589683">
    <property type="component" value="Unassembled WGS sequence"/>
</dbReference>
<evidence type="ECO:0000313" key="2">
    <source>
        <dbReference type="EMBL" id="MFB9231903.1"/>
    </source>
</evidence>
<dbReference type="InterPro" id="IPR019225">
    <property type="entry name" value="DUF2155"/>
</dbReference>
<keyword evidence="1" id="KW-0732">Signal</keyword>
<comment type="caution">
    <text evidence="2">The sequence shown here is derived from an EMBL/GenBank/DDBJ whole genome shotgun (WGS) entry which is preliminary data.</text>
</comment>
<organism evidence="2 3">
    <name type="scientific">Pseudohalocynthiibacter aestuariivivens</name>
    <dbReference type="NCBI Taxonomy" id="1591409"/>
    <lineage>
        <taxon>Bacteria</taxon>
        <taxon>Pseudomonadati</taxon>
        <taxon>Pseudomonadota</taxon>
        <taxon>Alphaproteobacteria</taxon>
        <taxon>Rhodobacterales</taxon>
        <taxon>Paracoccaceae</taxon>
        <taxon>Pseudohalocynthiibacter</taxon>
    </lineage>
</organism>
<reference evidence="2 3" key="1">
    <citation type="submission" date="2024-09" db="EMBL/GenBank/DDBJ databases">
        <authorList>
            <person name="Sun Q."/>
            <person name="Mori K."/>
        </authorList>
    </citation>
    <scope>NUCLEOTIDE SEQUENCE [LARGE SCALE GENOMIC DNA]</scope>
    <source>
        <strain evidence="2 3">CECT 8726</strain>
    </source>
</reference>
<dbReference type="Pfam" id="PF09923">
    <property type="entry name" value="DUF2155"/>
    <property type="match status" value="1"/>
</dbReference>
<evidence type="ECO:0000256" key="1">
    <source>
        <dbReference type="SAM" id="SignalP"/>
    </source>
</evidence>
<accession>A0ABV5JGS0</accession>
<feature type="chain" id="PRO_5046162004" evidence="1">
    <location>
        <begin position="19"/>
        <end position="118"/>
    </location>
</feature>
<proteinExistence type="predicted"/>
<keyword evidence="3" id="KW-1185">Reference proteome</keyword>
<dbReference type="EMBL" id="JBHMEA010000033">
    <property type="protein sequence ID" value="MFB9231903.1"/>
    <property type="molecule type" value="Genomic_DNA"/>
</dbReference>
<feature type="signal peptide" evidence="1">
    <location>
        <begin position="1"/>
        <end position="18"/>
    </location>
</feature>
<name>A0ABV5JGS0_9RHOB</name>
<sequence length="118" mass="12479">MIRALAIVAALAASQGNAQDATEASGAVLRSLDKVNGNLADYQMSSGEVVKLGRLEIKLNSCRYPTGNPAGDAFASLEIRGEGSVSPLFEGWMIASSPALNALDHPRYDVWVLRCITS</sequence>
<protein>
    <submittedName>
        <fullName evidence="2">DUF2155 domain-containing protein</fullName>
    </submittedName>
</protein>
<dbReference type="RefSeq" id="WP_213888656.1">
    <property type="nucleotide sequence ID" value="NZ_JAGFNU010000004.1"/>
</dbReference>